<dbReference type="EMBL" id="MU857731">
    <property type="protein sequence ID" value="KAK4244619.1"/>
    <property type="molecule type" value="Genomic_DNA"/>
</dbReference>
<keyword evidence="3" id="KW-1185">Reference proteome</keyword>
<evidence type="ECO:0000313" key="3">
    <source>
        <dbReference type="Proteomes" id="UP001303647"/>
    </source>
</evidence>
<evidence type="ECO:0000256" key="1">
    <source>
        <dbReference type="SAM" id="MobiDB-lite"/>
    </source>
</evidence>
<organism evidence="2 3">
    <name type="scientific">Corynascus novoguineensis</name>
    <dbReference type="NCBI Taxonomy" id="1126955"/>
    <lineage>
        <taxon>Eukaryota</taxon>
        <taxon>Fungi</taxon>
        <taxon>Dikarya</taxon>
        <taxon>Ascomycota</taxon>
        <taxon>Pezizomycotina</taxon>
        <taxon>Sordariomycetes</taxon>
        <taxon>Sordariomycetidae</taxon>
        <taxon>Sordariales</taxon>
        <taxon>Chaetomiaceae</taxon>
        <taxon>Corynascus</taxon>
    </lineage>
</organism>
<dbReference type="AlphaFoldDB" id="A0AAN7CM64"/>
<sequence length="397" mass="43096">MPPPSHHPSPPTSPPTIGIRKLPISQSRGFIRSSGRNSYAMTNTGLQIELPVIEDLTMPGLSIWKDRDMHPSQILDAKLKNHDTGSGVRNVIAVLDCFEGSHEGGSWSAIGIIITGYEGTSVFHRVFNDHLVELDLQSAYIGTSTAISVSLESKWFDPRGLWTLPESEYIAHVFLHPSVFLAKFQLLLPSNATEIMQQDGGFSLALAYDTAAVVNLVSGGQECAVYFGVLSVNQPGGSLKVCCSITNTDCGGSLGLCKKRLDQHGQARSNQDGVWTKYLMPGKGAIVVSAFAFRLPTAGAGAKSARLTSKSTNDGSPRIIKSTVKGRRALRTPAFQWPIKVDCAFETGVSVRYILNGQTRRNTAEAGHVIYRITDDAYLLTVIDEWGILAFRDYVAN</sequence>
<gene>
    <name evidence="2" type="ORF">C7999DRAFT_35046</name>
</gene>
<proteinExistence type="predicted"/>
<dbReference type="Proteomes" id="UP001303647">
    <property type="component" value="Unassembled WGS sequence"/>
</dbReference>
<feature type="region of interest" description="Disordered" evidence="1">
    <location>
        <begin position="1"/>
        <end position="20"/>
    </location>
</feature>
<comment type="caution">
    <text evidence="2">The sequence shown here is derived from an EMBL/GenBank/DDBJ whole genome shotgun (WGS) entry which is preliminary data.</text>
</comment>
<evidence type="ECO:0000313" key="2">
    <source>
        <dbReference type="EMBL" id="KAK4244619.1"/>
    </source>
</evidence>
<protein>
    <submittedName>
        <fullName evidence="2">Uncharacterized protein</fullName>
    </submittedName>
</protein>
<accession>A0AAN7CM64</accession>
<feature type="compositionally biased region" description="Pro residues" evidence="1">
    <location>
        <begin position="1"/>
        <end position="14"/>
    </location>
</feature>
<name>A0AAN7CM64_9PEZI</name>
<reference evidence="2" key="2">
    <citation type="submission" date="2023-05" db="EMBL/GenBank/DDBJ databases">
        <authorList>
            <consortium name="Lawrence Berkeley National Laboratory"/>
            <person name="Steindorff A."/>
            <person name="Hensen N."/>
            <person name="Bonometti L."/>
            <person name="Westerberg I."/>
            <person name="Brannstrom I.O."/>
            <person name="Guillou S."/>
            <person name="Cros-Aarteil S."/>
            <person name="Calhoun S."/>
            <person name="Haridas S."/>
            <person name="Kuo A."/>
            <person name="Mondo S."/>
            <person name="Pangilinan J."/>
            <person name="Riley R."/>
            <person name="Labutti K."/>
            <person name="Andreopoulos B."/>
            <person name="Lipzen A."/>
            <person name="Chen C."/>
            <person name="Yanf M."/>
            <person name="Daum C."/>
            <person name="Ng V."/>
            <person name="Clum A."/>
            <person name="Ohm R."/>
            <person name="Martin F."/>
            <person name="Silar P."/>
            <person name="Natvig D."/>
            <person name="Lalanne C."/>
            <person name="Gautier V."/>
            <person name="Ament-Velasquez S.L."/>
            <person name="Kruys A."/>
            <person name="Hutchinson M.I."/>
            <person name="Powell A.J."/>
            <person name="Barry K."/>
            <person name="Miller A.N."/>
            <person name="Grigoriev I.V."/>
            <person name="Debuchy R."/>
            <person name="Gladieux P."/>
            <person name="Thoren M.H."/>
            <person name="Johannesson H."/>
        </authorList>
    </citation>
    <scope>NUCLEOTIDE SEQUENCE</scope>
    <source>
        <strain evidence="2">CBS 359.72</strain>
    </source>
</reference>
<reference evidence="2" key="1">
    <citation type="journal article" date="2023" name="Mol. Phylogenet. Evol.">
        <title>Genome-scale phylogeny and comparative genomics of the fungal order Sordariales.</title>
        <authorList>
            <person name="Hensen N."/>
            <person name="Bonometti L."/>
            <person name="Westerberg I."/>
            <person name="Brannstrom I.O."/>
            <person name="Guillou S."/>
            <person name="Cros-Aarteil S."/>
            <person name="Calhoun S."/>
            <person name="Haridas S."/>
            <person name="Kuo A."/>
            <person name="Mondo S."/>
            <person name="Pangilinan J."/>
            <person name="Riley R."/>
            <person name="LaButti K."/>
            <person name="Andreopoulos B."/>
            <person name="Lipzen A."/>
            <person name="Chen C."/>
            <person name="Yan M."/>
            <person name="Daum C."/>
            <person name="Ng V."/>
            <person name="Clum A."/>
            <person name="Steindorff A."/>
            <person name="Ohm R.A."/>
            <person name="Martin F."/>
            <person name="Silar P."/>
            <person name="Natvig D.O."/>
            <person name="Lalanne C."/>
            <person name="Gautier V."/>
            <person name="Ament-Velasquez S.L."/>
            <person name="Kruys A."/>
            <person name="Hutchinson M.I."/>
            <person name="Powell A.J."/>
            <person name="Barry K."/>
            <person name="Miller A.N."/>
            <person name="Grigoriev I.V."/>
            <person name="Debuchy R."/>
            <person name="Gladieux P."/>
            <person name="Hiltunen Thoren M."/>
            <person name="Johannesson H."/>
        </authorList>
    </citation>
    <scope>NUCLEOTIDE SEQUENCE</scope>
    <source>
        <strain evidence="2">CBS 359.72</strain>
    </source>
</reference>